<protein>
    <submittedName>
        <fullName evidence="2">Uncharacterized protein</fullName>
    </submittedName>
</protein>
<keyword evidence="1" id="KW-0812">Transmembrane</keyword>
<dbReference type="Proteomes" id="UP000078290">
    <property type="component" value="Unassembled WGS sequence"/>
</dbReference>
<sequence>MHEKTLYCTGGDFLKTIMPKLSLIVTIGISLFFLMSMFSVLVVSPTIFRVIMILGIIISFVLAVLGPKGNFKNALLTVVIIIGVFYVIGIELMRSNFQGNGF</sequence>
<feature type="transmembrane region" description="Helical" evidence="1">
    <location>
        <begin position="73"/>
        <end position="93"/>
    </location>
</feature>
<reference evidence="3" key="1">
    <citation type="submission" date="2016-05" db="EMBL/GenBank/DDBJ databases">
        <authorList>
            <person name="Wang W."/>
            <person name="Zhu L."/>
        </authorList>
    </citation>
    <scope>NUCLEOTIDE SEQUENCE [LARGE SCALE GENOMIC DNA]</scope>
    <source>
        <strain evidence="3">W-2</strain>
    </source>
</reference>
<feature type="transmembrane region" description="Helical" evidence="1">
    <location>
        <begin position="47"/>
        <end position="66"/>
    </location>
</feature>
<accession>A0A1B7KVB9</accession>
<evidence type="ECO:0000313" key="2">
    <source>
        <dbReference type="EMBL" id="OAT74001.1"/>
    </source>
</evidence>
<dbReference type="AlphaFoldDB" id="A0A1B7KVB9"/>
<evidence type="ECO:0000256" key="1">
    <source>
        <dbReference type="SAM" id="Phobius"/>
    </source>
</evidence>
<proteinExistence type="predicted"/>
<keyword evidence="1" id="KW-0472">Membrane</keyword>
<dbReference type="EMBL" id="LXMA01000004">
    <property type="protein sequence ID" value="OAT74001.1"/>
    <property type="molecule type" value="Genomic_DNA"/>
</dbReference>
<feature type="transmembrane region" description="Helical" evidence="1">
    <location>
        <begin position="21"/>
        <end position="41"/>
    </location>
</feature>
<name>A0A1B7KVB9_PARTM</name>
<comment type="caution">
    <text evidence="2">The sequence shown here is derived from an EMBL/GenBank/DDBJ whole genome shotgun (WGS) entry which is preliminary data.</text>
</comment>
<organism evidence="2 3">
    <name type="scientific">Parageobacillus thermoglucosidasius</name>
    <name type="common">Geobacillus thermoglucosidasius</name>
    <dbReference type="NCBI Taxonomy" id="1426"/>
    <lineage>
        <taxon>Bacteria</taxon>
        <taxon>Bacillati</taxon>
        <taxon>Bacillota</taxon>
        <taxon>Bacilli</taxon>
        <taxon>Bacillales</taxon>
        <taxon>Anoxybacillaceae</taxon>
        <taxon>Parageobacillus</taxon>
    </lineage>
</organism>
<keyword evidence="1" id="KW-1133">Transmembrane helix</keyword>
<evidence type="ECO:0000313" key="3">
    <source>
        <dbReference type="Proteomes" id="UP000078290"/>
    </source>
</evidence>
<gene>
    <name evidence="2" type="ORF">A7K69_16985</name>
</gene>